<feature type="transmembrane region" description="Helical" evidence="1">
    <location>
        <begin position="254"/>
        <end position="272"/>
    </location>
</feature>
<protein>
    <submittedName>
        <fullName evidence="3">DUF418 domain-containing protein</fullName>
    </submittedName>
</protein>
<accession>A0ABZ2KB63</accession>
<dbReference type="PANTHER" id="PTHR30590:SF2">
    <property type="entry name" value="INNER MEMBRANE PROTEIN"/>
    <property type="match status" value="1"/>
</dbReference>
<organism evidence="3 4">
    <name type="scientific">Pendulispora brunnea</name>
    <dbReference type="NCBI Taxonomy" id="2905690"/>
    <lineage>
        <taxon>Bacteria</taxon>
        <taxon>Pseudomonadati</taxon>
        <taxon>Myxococcota</taxon>
        <taxon>Myxococcia</taxon>
        <taxon>Myxococcales</taxon>
        <taxon>Sorangiineae</taxon>
        <taxon>Pendulisporaceae</taxon>
        <taxon>Pendulispora</taxon>
    </lineage>
</organism>
<feature type="domain" description="DUF418" evidence="2">
    <location>
        <begin position="240"/>
        <end position="403"/>
    </location>
</feature>
<dbReference type="Proteomes" id="UP001379533">
    <property type="component" value="Chromosome"/>
</dbReference>
<evidence type="ECO:0000313" key="4">
    <source>
        <dbReference type="Proteomes" id="UP001379533"/>
    </source>
</evidence>
<proteinExistence type="predicted"/>
<feature type="transmembrane region" description="Helical" evidence="1">
    <location>
        <begin position="223"/>
        <end position="242"/>
    </location>
</feature>
<dbReference type="EMBL" id="CP089982">
    <property type="protein sequence ID" value="WXA94119.1"/>
    <property type="molecule type" value="Genomic_DNA"/>
</dbReference>
<keyword evidence="1" id="KW-1133">Transmembrane helix</keyword>
<name>A0ABZ2KB63_9BACT</name>
<evidence type="ECO:0000259" key="2">
    <source>
        <dbReference type="Pfam" id="PF04235"/>
    </source>
</evidence>
<dbReference type="PANTHER" id="PTHR30590">
    <property type="entry name" value="INNER MEMBRANE PROTEIN"/>
    <property type="match status" value="1"/>
</dbReference>
<gene>
    <name evidence="3" type="ORF">LZC95_47710</name>
</gene>
<evidence type="ECO:0000256" key="1">
    <source>
        <dbReference type="SAM" id="Phobius"/>
    </source>
</evidence>
<feature type="transmembrane region" description="Helical" evidence="1">
    <location>
        <begin position="33"/>
        <end position="54"/>
    </location>
</feature>
<feature type="transmembrane region" description="Helical" evidence="1">
    <location>
        <begin position="336"/>
        <end position="359"/>
    </location>
</feature>
<feature type="transmembrane region" description="Helical" evidence="1">
    <location>
        <begin position="292"/>
        <end position="315"/>
    </location>
</feature>
<dbReference type="Pfam" id="PF04235">
    <property type="entry name" value="DUF418"/>
    <property type="match status" value="1"/>
</dbReference>
<feature type="transmembrane region" description="Helical" evidence="1">
    <location>
        <begin position="112"/>
        <end position="130"/>
    </location>
</feature>
<reference evidence="3 4" key="1">
    <citation type="submission" date="2021-12" db="EMBL/GenBank/DDBJ databases">
        <title>Discovery of the Pendulisporaceae a myxobacterial family with distinct sporulation behavior and unique specialized metabolism.</title>
        <authorList>
            <person name="Garcia R."/>
            <person name="Popoff A."/>
            <person name="Bader C.D."/>
            <person name="Loehr J."/>
            <person name="Walesch S."/>
            <person name="Walt C."/>
            <person name="Boldt J."/>
            <person name="Bunk B."/>
            <person name="Haeckl F.J.F.P.J."/>
            <person name="Gunesch A.P."/>
            <person name="Birkelbach J."/>
            <person name="Nuebel U."/>
            <person name="Pietschmann T."/>
            <person name="Bach T."/>
            <person name="Mueller R."/>
        </authorList>
    </citation>
    <scope>NUCLEOTIDE SEQUENCE [LARGE SCALE GENOMIC DNA]</scope>
    <source>
        <strain evidence="3 4">MSr12523</strain>
    </source>
</reference>
<feature type="transmembrane region" description="Helical" evidence="1">
    <location>
        <begin position="136"/>
        <end position="151"/>
    </location>
</feature>
<feature type="transmembrane region" description="Helical" evidence="1">
    <location>
        <begin position="83"/>
        <end position="100"/>
    </location>
</feature>
<feature type="transmembrane region" description="Helical" evidence="1">
    <location>
        <begin position="365"/>
        <end position="385"/>
    </location>
</feature>
<keyword evidence="1" id="KW-0472">Membrane</keyword>
<keyword evidence="1" id="KW-0812">Transmembrane</keyword>
<evidence type="ECO:0000313" key="3">
    <source>
        <dbReference type="EMBL" id="WXA94119.1"/>
    </source>
</evidence>
<keyword evidence="4" id="KW-1185">Reference proteome</keyword>
<feature type="transmembrane region" description="Helical" evidence="1">
    <location>
        <begin position="156"/>
        <end position="175"/>
    </location>
</feature>
<sequence>MSLDASVAAELPVVEERTRAPIERQARIADIDVIRGAALFGVLMCNLAFCYRTPLFAHGGPRYDSGLEHWVSTFELVFLSDKAMTLFSMLFGAGLTIFYERASARSSGAMGLLARRLFFLSLFGFLHMFLLWNGDILVDYATAGLCALAFMKRRAWVLWVGIVVLTLFPVLGEFWPALRDAAYGMDSAKHYEDAIPIYGHGTYLDIVRYRCHEAVVYMWRAYIFYWPGTMRNMLVGMLVWRSGILRTPLAHARALRWTALIGIVVGLVYPVVRTIHYEIHHRSLFPPNSVWRPALSAISAPLLALGYAAGILLLLHRGGLGQRAFAALAPVGRMAFTNYLTQSMVFSTVFYGYGLGLIGQVGYTVPALMGISFYALQCVVSTYWLRHFRFGPFEWVWRCLTYGRWQPMRLATAPS</sequence>
<dbReference type="InterPro" id="IPR052529">
    <property type="entry name" value="Bact_Transport_Assoc"/>
</dbReference>
<dbReference type="RefSeq" id="WP_394844722.1">
    <property type="nucleotide sequence ID" value="NZ_CP089982.1"/>
</dbReference>
<dbReference type="InterPro" id="IPR007349">
    <property type="entry name" value="DUF418"/>
</dbReference>